<evidence type="ECO:0000256" key="1">
    <source>
        <dbReference type="SAM" id="MobiDB-lite"/>
    </source>
</evidence>
<organism evidence="2 3">
    <name type="scientific">Romanomermis culicivorax</name>
    <name type="common">Nematode worm</name>
    <dbReference type="NCBI Taxonomy" id="13658"/>
    <lineage>
        <taxon>Eukaryota</taxon>
        <taxon>Metazoa</taxon>
        <taxon>Ecdysozoa</taxon>
        <taxon>Nematoda</taxon>
        <taxon>Enoplea</taxon>
        <taxon>Dorylaimia</taxon>
        <taxon>Mermithida</taxon>
        <taxon>Mermithoidea</taxon>
        <taxon>Mermithidae</taxon>
        <taxon>Romanomermis</taxon>
    </lineage>
</organism>
<proteinExistence type="predicted"/>
<reference evidence="3" key="1">
    <citation type="submission" date="2022-11" db="UniProtKB">
        <authorList>
            <consortium name="WormBaseParasite"/>
        </authorList>
    </citation>
    <scope>IDENTIFICATION</scope>
</reference>
<dbReference type="Proteomes" id="UP000887565">
    <property type="component" value="Unplaced"/>
</dbReference>
<protein>
    <submittedName>
        <fullName evidence="3">Uncharacterized protein</fullName>
    </submittedName>
</protein>
<evidence type="ECO:0000313" key="2">
    <source>
        <dbReference type="Proteomes" id="UP000887565"/>
    </source>
</evidence>
<feature type="region of interest" description="Disordered" evidence="1">
    <location>
        <begin position="1"/>
        <end position="34"/>
    </location>
</feature>
<evidence type="ECO:0000313" key="3">
    <source>
        <dbReference type="WBParaSite" id="nRc.2.0.1.t43755-RA"/>
    </source>
</evidence>
<name>A0A915KZY1_ROMCU</name>
<accession>A0A915KZY1</accession>
<feature type="compositionally biased region" description="Polar residues" evidence="1">
    <location>
        <begin position="1"/>
        <end position="10"/>
    </location>
</feature>
<dbReference type="WBParaSite" id="nRc.2.0.1.t43755-RA">
    <property type="protein sequence ID" value="nRc.2.0.1.t43755-RA"/>
    <property type="gene ID" value="nRc.2.0.1.g43755"/>
</dbReference>
<keyword evidence="2" id="KW-1185">Reference proteome</keyword>
<dbReference type="AlphaFoldDB" id="A0A915KZY1"/>
<sequence>MVTPSPTLANGRTAPASPMKPFNTGDLTRGPPVTQMREGCCRVIVVTGRLQVSVATEATERLQVSVATEATERSNPGRDCIALEKIHLKP</sequence>